<evidence type="ECO:0008006" key="10">
    <source>
        <dbReference type="Google" id="ProtNLM"/>
    </source>
</evidence>
<feature type="region of interest" description="Disordered" evidence="5">
    <location>
        <begin position="1"/>
        <end position="22"/>
    </location>
</feature>
<feature type="compositionally biased region" description="Polar residues" evidence="5">
    <location>
        <begin position="1"/>
        <end position="21"/>
    </location>
</feature>
<dbReference type="PANTHER" id="PTHR45872:SF2">
    <property type="entry name" value="RHO GUANINE NUCLEOTIDE EXCHANGE FACTOR 2, ISOFORM D"/>
    <property type="match status" value="1"/>
</dbReference>
<accession>A0A553P1Z4</accession>
<dbReference type="CDD" id="cd13329">
    <property type="entry name" value="PH_RhoGEF"/>
    <property type="match status" value="1"/>
</dbReference>
<evidence type="ECO:0000313" key="8">
    <source>
        <dbReference type="EMBL" id="TRY71714.1"/>
    </source>
</evidence>
<evidence type="ECO:0000256" key="5">
    <source>
        <dbReference type="SAM" id="MobiDB-lite"/>
    </source>
</evidence>
<dbReference type="Pfam" id="PF17838">
    <property type="entry name" value="PH_16"/>
    <property type="match status" value="1"/>
</dbReference>
<dbReference type="Pfam" id="PF00169">
    <property type="entry name" value="PH"/>
    <property type="match status" value="1"/>
</dbReference>
<evidence type="ECO:0000256" key="3">
    <source>
        <dbReference type="ARBA" id="ARBA00022553"/>
    </source>
</evidence>
<dbReference type="AlphaFoldDB" id="A0A553P1Z4"/>
<evidence type="ECO:0000313" key="9">
    <source>
        <dbReference type="Proteomes" id="UP000318571"/>
    </source>
</evidence>
<dbReference type="Pfam" id="PF00621">
    <property type="entry name" value="RhoGEF"/>
    <property type="match status" value="1"/>
</dbReference>
<feature type="compositionally biased region" description="Polar residues" evidence="5">
    <location>
        <begin position="104"/>
        <end position="113"/>
    </location>
</feature>
<dbReference type="Proteomes" id="UP000318571">
    <property type="component" value="Chromosome 7"/>
</dbReference>
<keyword evidence="2" id="KW-0963">Cytoplasm</keyword>
<dbReference type="SUPFAM" id="SSF50729">
    <property type="entry name" value="PH domain-like"/>
    <property type="match status" value="2"/>
</dbReference>
<keyword evidence="3" id="KW-0597">Phosphoprotein</keyword>
<feature type="region of interest" description="Disordered" evidence="5">
    <location>
        <begin position="577"/>
        <end position="716"/>
    </location>
</feature>
<feature type="compositionally biased region" description="Polar residues" evidence="5">
    <location>
        <begin position="317"/>
        <end position="329"/>
    </location>
</feature>
<dbReference type="Gene3D" id="2.30.29.30">
    <property type="entry name" value="Pleckstrin-homology domain (PH domain)/Phosphotyrosine-binding domain (PTB)"/>
    <property type="match status" value="2"/>
</dbReference>
<dbReference type="InterPro" id="IPR035899">
    <property type="entry name" value="DBL_dom_sf"/>
</dbReference>
<dbReference type="InterPro" id="IPR000219">
    <property type="entry name" value="DH_dom"/>
</dbReference>
<dbReference type="EMBL" id="VCGU01000008">
    <property type="protein sequence ID" value="TRY71714.1"/>
    <property type="molecule type" value="Genomic_DNA"/>
</dbReference>
<gene>
    <name evidence="8" type="ORF">TCAL_16215</name>
</gene>
<dbReference type="STRING" id="6832.A0A553P1Z4"/>
<feature type="non-terminal residue" evidence="8">
    <location>
        <position position="1086"/>
    </location>
</feature>
<dbReference type="CDD" id="cd00160">
    <property type="entry name" value="RhoGEF"/>
    <property type="match status" value="1"/>
</dbReference>
<dbReference type="PROSITE" id="PS50003">
    <property type="entry name" value="PH_DOMAIN"/>
    <property type="match status" value="1"/>
</dbReference>
<evidence type="ECO:0000259" key="6">
    <source>
        <dbReference type="PROSITE" id="PS50003"/>
    </source>
</evidence>
<feature type="region of interest" description="Disordered" evidence="5">
    <location>
        <begin position="151"/>
        <end position="173"/>
    </location>
</feature>
<feature type="region of interest" description="Disordered" evidence="5">
    <location>
        <begin position="81"/>
        <end position="136"/>
    </location>
</feature>
<dbReference type="InterPro" id="IPR041020">
    <property type="entry name" value="PH_16"/>
</dbReference>
<feature type="compositionally biased region" description="Acidic residues" evidence="5">
    <location>
        <begin position="164"/>
        <end position="173"/>
    </location>
</feature>
<keyword evidence="9" id="KW-1185">Reference proteome</keyword>
<dbReference type="InterPro" id="IPR001849">
    <property type="entry name" value="PH_domain"/>
</dbReference>
<feature type="compositionally biased region" description="Polar residues" evidence="5">
    <location>
        <begin position="151"/>
        <end position="160"/>
    </location>
</feature>
<evidence type="ECO:0000259" key="7">
    <source>
        <dbReference type="PROSITE" id="PS50010"/>
    </source>
</evidence>
<evidence type="ECO:0000256" key="2">
    <source>
        <dbReference type="ARBA" id="ARBA00022490"/>
    </source>
</evidence>
<feature type="domain" description="PH" evidence="6">
    <location>
        <begin position="436"/>
        <end position="570"/>
    </location>
</feature>
<dbReference type="InterPro" id="IPR011993">
    <property type="entry name" value="PH-like_dom_sf"/>
</dbReference>
<dbReference type="GO" id="GO:0005085">
    <property type="term" value="F:guanyl-nucleotide exchange factor activity"/>
    <property type="evidence" value="ECO:0007669"/>
    <property type="project" value="InterPro"/>
</dbReference>
<feature type="region of interest" description="Disordered" evidence="5">
    <location>
        <begin position="269"/>
        <end position="359"/>
    </location>
</feature>
<dbReference type="SMART" id="SM00325">
    <property type="entry name" value="RhoGEF"/>
    <property type="match status" value="1"/>
</dbReference>
<feature type="compositionally biased region" description="Polar residues" evidence="5">
    <location>
        <begin position="336"/>
        <end position="347"/>
    </location>
</feature>
<evidence type="ECO:0000256" key="1">
    <source>
        <dbReference type="ARBA" id="ARBA00004496"/>
    </source>
</evidence>
<dbReference type="SUPFAM" id="SSF48065">
    <property type="entry name" value="DBL homology domain (DH-domain)"/>
    <property type="match status" value="1"/>
</dbReference>
<feature type="compositionally biased region" description="Pro residues" evidence="5">
    <location>
        <begin position="628"/>
        <end position="646"/>
    </location>
</feature>
<feature type="compositionally biased region" description="Basic residues" evidence="5">
    <location>
        <begin position="117"/>
        <end position="127"/>
    </location>
</feature>
<comment type="caution">
    <text evidence="8">The sequence shown here is derived from an EMBL/GenBank/DDBJ whole genome shotgun (WGS) entry which is preliminary data.</text>
</comment>
<feature type="compositionally biased region" description="Polar residues" evidence="5">
    <location>
        <begin position="648"/>
        <end position="661"/>
    </location>
</feature>
<protein>
    <recommendedName>
        <fullName evidence="10">DH domain-containing protein</fullName>
    </recommendedName>
</protein>
<reference evidence="8 9" key="1">
    <citation type="journal article" date="2018" name="Nat. Ecol. Evol.">
        <title>Genomic signatures of mitonuclear coevolution across populations of Tigriopus californicus.</title>
        <authorList>
            <person name="Barreto F.S."/>
            <person name="Watson E.T."/>
            <person name="Lima T.G."/>
            <person name="Willett C.S."/>
            <person name="Edmands S."/>
            <person name="Li W."/>
            <person name="Burton R.S."/>
        </authorList>
    </citation>
    <scope>NUCLEOTIDE SEQUENCE [LARGE SCALE GENOMIC DNA]</scope>
    <source>
        <strain evidence="8 9">San Diego</strain>
    </source>
</reference>
<proteinExistence type="predicted"/>
<feature type="compositionally biased region" description="Polar residues" evidence="5">
    <location>
        <begin position="577"/>
        <end position="589"/>
    </location>
</feature>
<dbReference type="GO" id="GO:0001664">
    <property type="term" value="F:G protein-coupled receptor binding"/>
    <property type="evidence" value="ECO:0007669"/>
    <property type="project" value="TreeGrafter"/>
</dbReference>
<dbReference type="PROSITE" id="PS50010">
    <property type="entry name" value="DH_2"/>
    <property type="match status" value="1"/>
</dbReference>
<feature type="domain" description="DH" evidence="7">
    <location>
        <begin position="736"/>
        <end position="932"/>
    </location>
</feature>
<dbReference type="Gene3D" id="1.20.900.10">
    <property type="entry name" value="Dbl homology (DH) domain"/>
    <property type="match status" value="1"/>
</dbReference>
<sequence>MEETETNLNPSDELATDSSALSPIVESPEILAKVLSNLDSGFTQLRKNLSVMDEGLAKISDTSERIDKKVSILESSVQDLEARTRCGSSDGEDMSPPDLGYKSWENSVSSEVASNPKKAKSAIRRSHTIGSSPGDKQVKVTFLEGLVSKVSPDSCSSQDFPTEVSDEPELDELDAPSEKLDEVFAAVETLDDCLGSSDIDEFDDKQPVSCCGEMDEAECETKGKENSPLPAVPILKCSTPAFALDLPSPKIDHLSPCGGTNFAFQPSSPTMTSFSVGSSPPTTTTLASPKQSMANLSRSKSLHDVSGKPPLHPQAVSLASRSGAANSSKMGDRVPSSKTNGPTTSVPLRSKSLKESAANAKLKKHRFSWSNSKSEYNLENMSLRDVPNMIRESLTSLSSLDHSTSSLSSSNVEQNQQMKQINYQDLLFQQTAGLRCSRHEGYLEIKRTSGFKNYKHYWCILSEPVDTSLPSSILGGSTPTLYVFHVLSASGGSKYKIEEASLPKMAFDLSEWTVRRVTSDGKDIRKVDKRTRYFQMCPKTSAKDSSPRQFLAASKEEADKWTRCLERVIEETCSIKNNLNSRPSSTELLPTNGVHETPPRSPRWSTSLNGDDGEGKAHFDSVSSITIPPSPPTPPTPPPPPPPAPQPRRSSVDSPAGSQEMVTAASASAVPSSSTPISSHSQAFRSPGPQSLEHHYHTIDGDDFEAPDSDYEPSTEDWRKALAKEDLDRLGKKESQRQDVLNELFNTERSHVRNLKVLDRLFYRPLVAESAHSLGQHKEFVESLFPNLPDVLAWHTKCNQKMKDKVKRLGYPVGNIGDILSEMFFGDNGDKLIEIGSTFTKNQKFTIEELKDRRKRDQRFDKFLTETENKPECRRLQLQALLPMEHQRLVKYPLLLNQLWKKGSEICDKTEQDIVHSCQERTCVILENIDRRVAEAQNMHMMAEIQKNLDTSGLDKLPDSPLYKEFRKVDLTQHTLLYDGVLTMKLGQKPKTKTVDLHVLLLEDCVMLLQKQDDKYLLKYHMTNSLAMTAANQSNMGKTCFAPIIKVSNLLIRPNATDKRSFYLLNNSPNGPQFYELATQSSTDRA</sequence>
<feature type="compositionally biased region" description="Low complexity" evidence="5">
    <location>
        <begin position="662"/>
        <end position="681"/>
    </location>
</feature>
<dbReference type="SMART" id="SM00233">
    <property type="entry name" value="PH"/>
    <property type="match status" value="1"/>
</dbReference>
<comment type="subcellular location">
    <subcellularLocation>
        <location evidence="1">Cytoplasm</location>
    </subcellularLocation>
</comment>
<dbReference type="GO" id="GO:0007186">
    <property type="term" value="P:G protein-coupled receptor signaling pathway"/>
    <property type="evidence" value="ECO:0007669"/>
    <property type="project" value="TreeGrafter"/>
</dbReference>
<dbReference type="PANTHER" id="PTHR45872">
    <property type="entry name" value="RHO GUANINE NUCLEOTIDE EXCHANGE FACTOR 2, ISOFORM D"/>
    <property type="match status" value="1"/>
</dbReference>
<keyword evidence="4" id="KW-0175">Coiled coil</keyword>
<feature type="compositionally biased region" description="Polar residues" evidence="5">
    <location>
        <begin position="286"/>
        <end position="299"/>
    </location>
</feature>
<organism evidence="8 9">
    <name type="scientific">Tigriopus californicus</name>
    <name type="common">Marine copepod</name>
    <dbReference type="NCBI Taxonomy" id="6832"/>
    <lineage>
        <taxon>Eukaryota</taxon>
        <taxon>Metazoa</taxon>
        <taxon>Ecdysozoa</taxon>
        <taxon>Arthropoda</taxon>
        <taxon>Crustacea</taxon>
        <taxon>Multicrustacea</taxon>
        <taxon>Hexanauplia</taxon>
        <taxon>Copepoda</taxon>
        <taxon>Harpacticoida</taxon>
        <taxon>Harpacticidae</taxon>
        <taxon>Tigriopus</taxon>
    </lineage>
</organism>
<evidence type="ECO:0000256" key="4">
    <source>
        <dbReference type="ARBA" id="ARBA00023054"/>
    </source>
</evidence>
<feature type="compositionally biased region" description="Acidic residues" evidence="5">
    <location>
        <begin position="701"/>
        <end position="715"/>
    </location>
</feature>
<dbReference type="GO" id="GO:0005737">
    <property type="term" value="C:cytoplasm"/>
    <property type="evidence" value="ECO:0007669"/>
    <property type="project" value="UniProtKB-SubCell"/>
</dbReference>
<dbReference type="CDD" id="cd00821">
    <property type="entry name" value="PH"/>
    <property type="match status" value="1"/>
</dbReference>
<name>A0A553P1Z4_TIGCA</name>